<accession>A0AAD8XHQ1</accession>
<gene>
    <name evidence="2" type="ORF">BDZ83DRAFT_611687</name>
</gene>
<organism evidence="2 3">
    <name type="scientific">Glomerella acutata</name>
    <name type="common">Colletotrichum acutatum</name>
    <dbReference type="NCBI Taxonomy" id="27357"/>
    <lineage>
        <taxon>Eukaryota</taxon>
        <taxon>Fungi</taxon>
        <taxon>Dikarya</taxon>
        <taxon>Ascomycota</taxon>
        <taxon>Pezizomycotina</taxon>
        <taxon>Sordariomycetes</taxon>
        <taxon>Hypocreomycetidae</taxon>
        <taxon>Glomerellales</taxon>
        <taxon>Glomerellaceae</taxon>
        <taxon>Colletotrichum</taxon>
        <taxon>Colletotrichum acutatum species complex</taxon>
    </lineage>
</organism>
<evidence type="ECO:0000313" key="3">
    <source>
        <dbReference type="Proteomes" id="UP001244207"/>
    </source>
</evidence>
<reference evidence="2" key="1">
    <citation type="submission" date="2021-12" db="EMBL/GenBank/DDBJ databases">
        <title>Comparative genomics, transcriptomics and evolutionary studies reveal genomic signatures of adaptation to plant cell wall in hemibiotrophic fungi.</title>
        <authorList>
            <consortium name="DOE Joint Genome Institute"/>
            <person name="Baroncelli R."/>
            <person name="Diaz J.F."/>
            <person name="Benocci T."/>
            <person name="Peng M."/>
            <person name="Battaglia E."/>
            <person name="Haridas S."/>
            <person name="Andreopoulos W."/>
            <person name="Labutti K."/>
            <person name="Pangilinan J."/>
            <person name="Floch G.L."/>
            <person name="Makela M.R."/>
            <person name="Henrissat B."/>
            <person name="Grigoriev I.V."/>
            <person name="Crouch J.A."/>
            <person name="De Vries R.P."/>
            <person name="Sukno S.A."/>
            <person name="Thon M.R."/>
        </authorList>
    </citation>
    <scope>NUCLEOTIDE SEQUENCE</scope>
    <source>
        <strain evidence="2">CBS 112980</strain>
    </source>
</reference>
<name>A0AAD8XHQ1_GLOAC</name>
<keyword evidence="3" id="KW-1185">Reference proteome</keyword>
<evidence type="ECO:0000313" key="2">
    <source>
        <dbReference type="EMBL" id="KAK1727677.1"/>
    </source>
</evidence>
<evidence type="ECO:0000256" key="1">
    <source>
        <dbReference type="SAM" id="MobiDB-lite"/>
    </source>
</evidence>
<dbReference type="EMBL" id="JAHMHS010000022">
    <property type="protein sequence ID" value="KAK1727677.1"/>
    <property type="molecule type" value="Genomic_DNA"/>
</dbReference>
<comment type="caution">
    <text evidence="2">The sequence shown here is derived from an EMBL/GenBank/DDBJ whole genome shotgun (WGS) entry which is preliminary data.</text>
</comment>
<dbReference type="AlphaFoldDB" id="A0AAD8XHQ1"/>
<dbReference type="Proteomes" id="UP001244207">
    <property type="component" value="Unassembled WGS sequence"/>
</dbReference>
<dbReference type="GeneID" id="85391572"/>
<proteinExistence type="predicted"/>
<feature type="region of interest" description="Disordered" evidence="1">
    <location>
        <begin position="177"/>
        <end position="201"/>
    </location>
</feature>
<sequence>MYRIVHILYCTVVPEHCLVVSLKTSTSKTIYLGLEDTSRNARFVRNCERTAKEEEKCPLFLAPGRSLPRYIPIPFWSCSPNLLLACSPSRPALPYPNFLALDIHPILSYPLSSQPILTLVSPARSLDQSFDQRRAPSRFPVVPAFPNRPDVCPSFNLPQVAFVSISGVYPFDRPPLPLPPPSPRHRIRHESGPYYGPSPDA</sequence>
<dbReference type="RefSeq" id="XP_060367732.1">
    <property type="nucleotide sequence ID" value="XM_060507673.1"/>
</dbReference>
<protein>
    <submittedName>
        <fullName evidence="2">Uncharacterized protein</fullName>
    </submittedName>
</protein>